<proteinExistence type="predicted"/>
<gene>
    <name evidence="2" type="ORF">AB2U05_17875</name>
</gene>
<evidence type="ECO:0000256" key="1">
    <source>
        <dbReference type="SAM" id="Phobius"/>
    </source>
</evidence>
<feature type="transmembrane region" description="Helical" evidence="1">
    <location>
        <begin position="18"/>
        <end position="38"/>
    </location>
</feature>
<dbReference type="RefSeq" id="WP_369183705.1">
    <property type="nucleotide sequence ID" value="NZ_CP163445.1"/>
</dbReference>
<protein>
    <submittedName>
        <fullName evidence="2">Uncharacterized protein</fullName>
    </submittedName>
</protein>
<sequence length="43" mass="4192">MTAAVAGLAGPQARAVELAFALLLIGCAAGAVALLGAWGRRGR</sequence>
<accession>A0AB39TM35</accession>
<keyword evidence="1" id="KW-0812">Transmembrane</keyword>
<evidence type="ECO:0000313" key="2">
    <source>
        <dbReference type="EMBL" id="XDQ80192.1"/>
    </source>
</evidence>
<dbReference type="EMBL" id="CP163445">
    <property type="protein sequence ID" value="XDQ80192.1"/>
    <property type="molecule type" value="Genomic_DNA"/>
</dbReference>
<organism evidence="2">
    <name type="scientific">Streptomyces sp. Y1</name>
    <dbReference type="NCBI Taxonomy" id="3238634"/>
    <lineage>
        <taxon>Bacteria</taxon>
        <taxon>Bacillati</taxon>
        <taxon>Actinomycetota</taxon>
        <taxon>Actinomycetes</taxon>
        <taxon>Kitasatosporales</taxon>
        <taxon>Streptomycetaceae</taxon>
        <taxon>Streptomyces</taxon>
    </lineage>
</organism>
<reference evidence="2" key="1">
    <citation type="submission" date="2024-07" db="EMBL/GenBank/DDBJ databases">
        <authorList>
            <person name="Yu S.T."/>
        </authorList>
    </citation>
    <scope>NUCLEOTIDE SEQUENCE</scope>
    <source>
        <strain evidence="2">Y1</strain>
    </source>
</reference>
<keyword evidence="1" id="KW-0472">Membrane</keyword>
<name>A0AB39TM35_9ACTN</name>
<keyword evidence="1" id="KW-1133">Transmembrane helix</keyword>
<dbReference type="AlphaFoldDB" id="A0AB39TM35"/>